<evidence type="ECO:0000313" key="2">
    <source>
        <dbReference type="EMBL" id="MBC2901164.1"/>
    </source>
</evidence>
<comment type="caution">
    <text evidence="2">The sequence shown here is derived from an EMBL/GenBank/DDBJ whole genome shotgun (WGS) entry which is preliminary data.</text>
</comment>
<feature type="region of interest" description="Disordered" evidence="1">
    <location>
        <begin position="173"/>
        <end position="198"/>
    </location>
</feature>
<sequence length="198" mass="21248">MAITDHHDVFIGSTDDGWTFVIVNRPIRNAARMLTGAGFTAREHQGRTLYLLPPQTGEDAHERAGVAAYGLMAHTLDLVDLAWTTRHPSANGAEPEATIRFRDGTVTATALTDRAGDVLAQNGFTPTKASQEYTLPAGMSESDAVNAVIRAETHLYSYGVGVRVDLGIPTLQGIPPAPSRPPSAPALPSPDQAQRRRR</sequence>
<name>A0A7X1M7J2_9ACTN</name>
<evidence type="ECO:0000256" key="1">
    <source>
        <dbReference type="SAM" id="MobiDB-lite"/>
    </source>
</evidence>
<evidence type="ECO:0000313" key="3">
    <source>
        <dbReference type="Proteomes" id="UP000584670"/>
    </source>
</evidence>
<feature type="compositionally biased region" description="Pro residues" evidence="1">
    <location>
        <begin position="175"/>
        <end position="188"/>
    </location>
</feature>
<dbReference type="EMBL" id="JACMSF010000004">
    <property type="protein sequence ID" value="MBC2901164.1"/>
    <property type="molecule type" value="Genomic_DNA"/>
</dbReference>
<gene>
    <name evidence="2" type="ORF">H4N64_06020</name>
</gene>
<proteinExistence type="predicted"/>
<accession>A0A7X1M7J2</accession>
<organism evidence="2 3">
    <name type="scientific">Streptomyces cupreus</name>
    <dbReference type="NCBI Taxonomy" id="2759956"/>
    <lineage>
        <taxon>Bacteria</taxon>
        <taxon>Bacillati</taxon>
        <taxon>Actinomycetota</taxon>
        <taxon>Actinomycetes</taxon>
        <taxon>Kitasatosporales</taxon>
        <taxon>Streptomycetaceae</taxon>
        <taxon>Streptomyces</taxon>
    </lineage>
</organism>
<protein>
    <submittedName>
        <fullName evidence="2">Uncharacterized protein</fullName>
    </submittedName>
</protein>
<reference evidence="2 3" key="1">
    <citation type="submission" date="2020-08" db="EMBL/GenBank/DDBJ databases">
        <title>Streptomyces sp. PSKA01 genome sequencing and assembly.</title>
        <authorList>
            <person name="Mandal S."/>
            <person name="Maiti P.K."/>
            <person name="Das P."/>
        </authorList>
    </citation>
    <scope>NUCLEOTIDE SEQUENCE [LARGE SCALE GENOMIC DNA]</scope>
    <source>
        <strain evidence="2 3">PSKA01</strain>
    </source>
</reference>
<keyword evidence="3" id="KW-1185">Reference proteome</keyword>
<dbReference type="Proteomes" id="UP000584670">
    <property type="component" value="Unassembled WGS sequence"/>
</dbReference>
<dbReference type="AlphaFoldDB" id="A0A7X1M7J2"/>